<sequence>MPPAARPSAPDAPAPTTATSTATSTVTALHLGAFRALRGRTVDLAPVTVLNGPSGSGKSAVLEAYEALARLAGGAVLDEVFGGAPGG</sequence>
<feature type="region of interest" description="Disordered" evidence="1">
    <location>
        <begin position="1"/>
        <end position="23"/>
    </location>
</feature>
<feature type="non-terminal residue" evidence="2">
    <location>
        <position position="87"/>
    </location>
</feature>
<evidence type="ECO:0000313" key="2">
    <source>
        <dbReference type="EMBL" id="OEV11692.1"/>
    </source>
</evidence>
<dbReference type="AlphaFoldDB" id="A0A1E7L656"/>
<dbReference type="InterPro" id="IPR027417">
    <property type="entry name" value="P-loop_NTPase"/>
</dbReference>
<evidence type="ECO:0000313" key="3">
    <source>
        <dbReference type="Proteomes" id="UP000176005"/>
    </source>
</evidence>
<gene>
    <name evidence="2" type="ORF">AN218_11770</name>
</gene>
<dbReference type="SUPFAM" id="SSF52540">
    <property type="entry name" value="P-loop containing nucleoside triphosphate hydrolases"/>
    <property type="match status" value="1"/>
</dbReference>
<dbReference type="Proteomes" id="UP000176005">
    <property type="component" value="Unassembled WGS sequence"/>
</dbReference>
<keyword evidence="3" id="KW-1185">Reference proteome</keyword>
<comment type="caution">
    <text evidence="2">The sequence shown here is derived from an EMBL/GenBank/DDBJ whole genome shotgun (WGS) entry which is preliminary data.</text>
</comment>
<accession>A0A1E7L656</accession>
<proteinExistence type="predicted"/>
<dbReference type="Gene3D" id="3.40.50.300">
    <property type="entry name" value="P-loop containing nucleotide triphosphate hydrolases"/>
    <property type="match status" value="1"/>
</dbReference>
<name>A0A1E7L656_9ACTN</name>
<organism evidence="2 3">
    <name type="scientific">Streptomyces nanshensis</name>
    <dbReference type="NCBI Taxonomy" id="518642"/>
    <lineage>
        <taxon>Bacteria</taxon>
        <taxon>Bacillati</taxon>
        <taxon>Actinomycetota</taxon>
        <taxon>Actinomycetes</taxon>
        <taxon>Kitasatosporales</taxon>
        <taxon>Streptomycetaceae</taxon>
        <taxon>Streptomyces</taxon>
    </lineage>
</organism>
<reference evidence="2 3" key="1">
    <citation type="journal article" date="2016" name="Front. Microbiol.">
        <title>Comparative Genomics Analysis of Streptomyces Species Reveals Their Adaptation to the Marine Environment and Their Diversity at the Genomic Level.</title>
        <authorList>
            <person name="Tian X."/>
            <person name="Zhang Z."/>
            <person name="Yang T."/>
            <person name="Chen M."/>
            <person name="Li J."/>
            <person name="Chen F."/>
            <person name="Yang J."/>
            <person name="Li W."/>
            <person name="Zhang B."/>
            <person name="Zhang Z."/>
            <person name="Wu J."/>
            <person name="Zhang C."/>
            <person name="Long L."/>
            <person name="Xiao J."/>
        </authorList>
    </citation>
    <scope>NUCLEOTIDE SEQUENCE [LARGE SCALE GENOMIC DNA]</scope>
    <source>
        <strain evidence="2 3">SCSIO 10429</strain>
    </source>
</reference>
<evidence type="ECO:0000256" key="1">
    <source>
        <dbReference type="SAM" id="MobiDB-lite"/>
    </source>
</evidence>
<protein>
    <submittedName>
        <fullName evidence="2">Biotin transporter BioY</fullName>
    </submittedName>
</protein>
<feature type="compositionally biased region" description="Pro residues" evidence="1">
    <location>
        <begin position="1"/>
        <end position="13"/>
    </location>
</feature>
<dbReference type="EMBL" id="LJGW01000197">
    <property type="protein sequence ID" value="OEV11692.1"/>
    <property type="molecule type" value="Genomic_DNA"/>
</dbReference>
<feature type="compositionally biased region" description="Low complexity" evidence="1">
    <location>
        <begin position="14"/>
        <end position="23"/>
    </location>
</feature>